<dbReference type="AlphaFoldDB" id="I0UY49"/>
<dbReference type="Pfam" id="PF00440">
    <property type="entry name" value="TetR_N"/>
    <property type="match status" value="1"/>
</dbReference>
<evidence type="ECO:0000256" key="5">
    <source>
        <dbReference type="SAM" id="MobiDB-lite"/>
    </source>
</evidence>
<protein>
    <submittedName>
        <fullName evidence="7">Transcriptional regulator</fullName>
    </submittedName>
</protein>
<feature type="DNA-binding region" description="H-T-H motif" evidence="4">
    <location>
        <begin position="67"/>
        <end position="86"/>
    </location>
</feature>
<keyword evidence="8" id="KW-1185">Reference proteome</keyword>
<feature type="region of interest" description="Disordered" evidence="5">
    <location>
        <begin position="22"/>
        <end position="41"/>
    </location>
</feature>
<dbReference type="InterPro" id="IPR050109">
    <property type="entry name" value="HTH-type_TetR-like_transc_reg"/>
</dbReference>
<dbReference type="InterPro" id="IPR036271">
    <property type="entry name" value="Tet_transcr_reg_TetR-rel_C_sf"/>
</dbReference>
<dbReference type="GO" id="GO:0003700">
    <property type="term" value="F:DNA-binding transcription factor activity"/>
    <property type="evidence" value="ECO:0007669"/>
    <property type="project" value="TreeGrafter"/>
</dbReference>
<name>I0UY49_9PSEU</name>
<evidence type="ECO:0000256" key="4">
    <source>
        <dbReference type="PROSITE-ProRule" id="PRU00335"/>
    </source>
</evidence>
<evidence type="ECO:0000313" key="7">
    <source>
        <dbReference type="EMBL" id="EID52802.1"/>
    </source>
</evidence>
<dbReference type="PROSITE" id="PS50977">
    <property type="entry name" value="HTH_TETR_2"/>
    <property type="match status" value="1"/>
</dbReference>
<accession>I0UY49</accession>
<keyword evidence="3" id="KW-0804">Transcription</keyword>
<dbReference type="PRINTS" id="PR00455">
    <property type="entry name" value="HTHTETR"/>
</dbReference>
<keyword evidence="1" id="KW-0805">Transcription regulation</keyword>
<evidence type="ECO:0000313" key="8">
    <source>
        <dbReference type="Proteomes" id="UP000004691"/>
    </source>
</evidence>
<reference evidence="7 8" key="1">
    <citation type="submission" date="2012-01" db="EMBL/GenBank/DDBJ databases">
        <title>Improved High-Quality Draft sequence of Saccharomonospora xinjiangensis XJ-54.</title>
        <authorList>
            <consortium name="US DOE Joint Genome Institute"/>
            <person name="Lucas S."/>
            <person name="Han J."/>
            <person name="Lapidus A."/>
            <person name="Cheng J.-F."/>
            <person name="Goodwin L."/>
            <person name="Pitluck S."/>
            <person name="Peters L."/>
            <person name="Mikhailova N."/>
            <person name="Teshima H."/>
            <person name="Detter J.C."/>
            <person name="Han C."/>
            <person name="Tapia R."/>
            <person name="Land M."/>
            <person name="Hauser L."/>
            <person name="Kyrpides N."/>
            <person name="Ivanova N."/>
            <person name="Pagani I."/>
            <person name="Brambilla E.-M."/>
            <person name="Klenk H.-P."/>
            <person name="Woyke T."/>
        </authorList>
    </citation>
    <scope>NUCLEOTIDE SEQUENCE [LARGE SCALE GENOMIC DNA]</scope>
    <source>
        <strain evidence="7 8">XJ-54</strain>
    </source>
</reference>
<dbReference type="Proteomes" id="UP000004691">
    <property type="component" value="Unassembled WGS sequence"/>
</dbReference>
<dbReference type="SUPFAM" id="SSF46689">
    <property type="entry name" value="Homeodomain-like"/>
    <property type="match status" value="1"/>
</dbReference>
<dbReference type="SUPFAM" id="SSF48498">
    <property type="entry name" value="Tetracyclin repressor-like, C-terminal domain"/>
    <property type="match status" value="1"/>
</dbReference>
<dbReference type="InterPro" id="IPR001647">
    <property type="entry name" value="HTH_TetR"/>
</dbReference>
<keyword evidence="2 4" id="KW-0238">DNA-binding</keyword>
<dbReference type="HOGENOM" id="CLU_1174759_0_0_11"/>
<dbReference type="EMBL" id="JH636049">
    <property type="protein sequence ID" value="EID52802.1"/>
    <property type="molecule type" value="Genomic_DNA"/>
</dbReference>
<evidence type="ECO:0000256" key="2">
    <source>
        <dbReference type="ARBA" id="ARBA00023125"/>
    </source>
</evidence>
<proteinExistence type="predicted"/>
<gene>
    <name evidence="7" type="ORF">SacxiDRAFT_0526</name>
</gene>
<dbReference type="Gene3D" id="1.10.357.10">
    <property type="entry name" value="Tetracycline Repressor, domain 2"/>
    <property type="match status" value="1"/>
</dbReference>
<dbReference type="InterPro" id="IPR009057">
    <property type="entry name" value="Homeodomain-like_sf"/>
</dbReference>
<organism evidence="7 8">
    <name type="scientific">Saccharomonospora xinjiangensis XJ-54</name>
    <dbReference type="NCBI Taxonomy" id="882086"/>
    <lineage>
        <taxon>Bacteria</taxon>
        <taxon>Bacillati</taxon>
        <taxon>Actinomycetota</taxon>
        <taxon>Actinomycetes</taxon>
        <taxon>Pseudonocardiales</taxon>
        <taxon>Pseudonocardiaceae</taxon>
        <taxon>Saccharomonospora</taxon>
    </lineage>
</organism>
<evidence type="ECO:0000259" key="6">
    <source>
        <dbReference type="PROSITE" id="PS50977"/>
    </source>
</evidence>
<evidence type="ECO:0000256" key="1">
    <source>
        <dbReference type="ARBA" id="ARBA00023015"/>
    </source>
</evidence>
<dbReference type="PANTHER" id="PTHR30055">
    <property type="entry name" value="HTH-TYPE TRANSCRIPTIONAL REGULATOR RUTR"/>
    <property type="match status" value="1"/>
</dbReference>
<sequence length="236" mass="25485">MATKDELSLVVTKLMGKRGYDADMTEQQGPSGRAMAGRSRMTGPQRRESILVAATEVFAEVGYQRARTAAVARRIGVSEPVIFQNFGTKAELFAAAVRRRADQICAWLADFVARQESVSALLATVLDPVHLQRVHTPGSIGALFADASAITGEPVIEAASQDATRRIAVALAAVLEHGRCAGELRADLDVEAGAWWLLSLTASQKFRRATAPDSVDVESRLAETVLDFLVGQRRHD</sequence>
<dbReference type="eggNOG" id="COG1309">
    <property type="taxonomic scope" value="Bacteria"/>
</dbReference>
<evidence type="ECO:0000256" key="3">
    <source>
        <dbReference type="ARBA" id="ARBA00023163"/>
    </source>
</evidence>
<dbReference type="PANTHER" id="PTHR30055:SF234">
    <property type="entry name" value="HTH-TYPE TRANSCRIPTIONAL REGULATOR BETI"/>
    <property type="match status" value="1"/>
</dbReference>
<dbReference type="GO" id="GO:0000976">
    <property type="term" value="F:transcription cis-regulatory region binding"/>
    <property type="evidence" value="ECO:0007669"/>
    <property type="project" value="TreeGrafter"/>
</dbReference>
<feature type="domain" description="HTH tetR-type" evidence="6">
    <location>
        <begin position="44"/>
        <end position="104"/>
    </location>
</feature>